<protein>
    <submittedName>
        <fullName evidence="2">Uncharacterized protein</fullName>
    </submittedName>
</protein>
<evidence type="ECO:0000313" key="3">
    <source>
        <dbReference type="Proteomes" id="UP000078240"/>
    </source>
</evidence>
<dbReference type="Proteomes" id="UP000078240">
    <property type="component" value="Unassembled WGS sequence"/>
</dbReference>
<dbReference type="AlphaFoldDB" id="A0A179HB85"/>
<evidence type="ECO:0000256" key="1">
    <source>
        <dbReference type="SAM" id="MobiDB-lite"/>
    </source>
</evidence>
<evidence type="ECO:0000313" key="2">
    <source>
        <dbReference type="EMBL" id="OAQ86948.1"/>
    </source>
</evidence>
<reference evidence="2 3" key="1">
    <citation type="submission" date="2016-01" db="EMBL/GenBank/DDBJ databases">
        <title>Biosynthesis of antibiotic leucinostatins and their inhibition on Phytophthora in bio-control Purpureocillium lilacinum.</title>
        <authorList>
            <person name="Wang G."/>
            <person name="Liu Z."/>
            <person name="Lin R."/>
            <person name="Li E."/>
            <person name="Mao Z."/>
            <person name="Ling J."/>
            <person name="Yin W."/>
            <person name="Xie B."/>
        </authorList>
    </citation>
    <scope>NUCLEOTIDE SEQUENCE [LARGE SCALE GENOMIC DNA]</scope>
    <source>
        <strain evidence="2">PLBJ-1</strain>
    </source>
</reference>
<comment type="caution">
    <text evidence="2">The sequence shown here is derived from an EMBL/GenBank/DDBJ whole genome shotgun (WGS) entry which is preliminary data.</text>
</comment>
<accession>A0A179HB85</accession>
<sequence length="174" mass="18887">MLLRRWREDDAEAEGVEDEDEDGAMVGWRGAGQPGVITNSSLARCLWRPQWRERAEGAREALGPWVAGDTVVSALGVVARTSNGAGGRRNAQEGVGGMSGVCQMPAASRLARYLGSWMSALGVGGVSSRCTARCTLHCTLRCTLQCGRLLLRCFLGRRSNGIRQVHCWALREVR</sequence>
<dbReference type="EMBL" id="LSBH01000001">
    <property type="protein sequence ID" value="OAQ86948.1"/>
    <property type="molecule type" value="Genomic_DNA"/>
</dbReference>
<gene>
    <name evidence="2" type="ORF">VFPBJ_00988</name>
</gene>
<feature type="compositionally biased region" description="Acidic residues" evidence="1">
    <location>
        <begin position="9"/>
        <end position="23"/>
    </location>
</feature>
<feature type="region of interest" description="Disordered" evidence="1">
    <location>
        <begin position="8"/>
        <end position="27"/>
    </location>
</feature>
<name>A0A179HB85_PURLI</name>
<organism evidence="2 3">
    <name type="scientific">Purpureocillium lilacinum</name>
    <name type="common">Paecilomyces lilacinus</name>
    <dbReference type="NCBI Taxonomy" id="33203"/>
    <lineage>
        <taxon>Eukaryota</taxon>
        <taxon>Fungi</taxon>
        <taxon>Dikarya</taxon>
        <taxon>Ascomycota</taxon>
        <taxon>Pezizomycotina</taxon>
        <taxon>Sordariomycetes</taxon>
        <taxon>Hypocreomycetidae</taxon>
        <taxon>Hypocreales</taxon>
        <taxon>Ophiocordycipitaceae</taxon>
        <taxon>Purpureocillium</taxon>
    </lineage>
</organism>
<proteinExistence type="predicted"/>